<protein>
    <submittedName>
        <fullName evidence="1">Uncharacterized protein</fullName>
    </submittedName>
</protein>
<proteinExistence type="predicted"/>
<dbReference type="VEuPathDB" id="FungiDB:Z518_02669"/>
<evidence type="ECO:0000313" key="1">
    <source>
        <dbReference type="EMBL" id="KIX08014.1"/>
    </source>
</evidence>
<keyword evidence="2" id="KW-1185">Reference proteome</keyword>
<gene>
    <name evidence="1" type="ORF">Z518_02669</name>
</gene>
<dbReference type="EMBL" id="KN847476">
    <property type="protein sequence ID" value="KIX08014.1"/>
    <property type="molecule type" value="Genomic_DNA"/>
</dbReference>
<dbReference type="GeneID" id="25290740"/>
<dbReference type="STRING" id="1442369.A0A0D2IQ69"/>
<dbReference type="RefSeq" id="XP_013275150.1">
    <property type="nucleotide sequence ID" value="XM_013419696.1"/>
</dbReference>
<evidence type="ECO:0000313" key="2">
    <source>
        <dbReference type="Proteomes" id="UP000053617"/>
    </source>
</evidence>
<dbReference type="OrthoDB" id="3366823at2759"/>
<organism evidence="1 2">
    <name type="scientific">Rhinocladiella mackenziei CBS 650.93</name>
    <dbReference type="NCBI Taxonomy" id="1442369"/>
    <lineage>
        <taxon>Eukaryota</taxon>
        <taxon>Fungi</taxon>
        <taxon>Dikarya</taxon>
        <taxon>Ascomycota</taxon>
        <taxon>Pezizomycotina</taxon>
        <taxon>Eurotiomycetes</taxon>
        <taxon>Chaetothyriomycetidae</taxon>
        <taxon>Chaetothyriales</taxon>
        <taxon>Herpotrichiellaceae</taxon>
        <taxon>Rhinocladiella</taxon>
    </lineage>
</organism>
<dbReference type="HOGENOM" id="CLU_2238100_0_0_1"/>
<sequence>MKMLDEVEYILAECGGDPPEEPDWKRLFGSNVARADTDTIREKIRVQEAKRHLTWVLVALRVQAEIQNAEKPNGGVDISVLLSQTWVNSASHEAMRQYINTLVTS</sequence>
<name>A0A0D2IQ69_9EURO</name>
<dbReference type="Proteomes" id="UP000053617">
    <property type="component" value="Unassembled WGS sequence"/>
</dbReference>
<dbReference type="AlphaFoldDB" id="A0A0D2IQ69"/>
<reference evidence="1 2" key="1">
    <citation type="submission" date="2015-01" db="EMBL/GenBank/DDBJ databases">
        <title>The Genome Sequence of Rhinocladiella mackenzie CBS 650.93.</title>
        <authorList>
            <consortium name="The Broad Institute Genomics Platform"/>
            <person name="Cuomo C."/>
            <person name="de Hoog S."/>
            <person name="Gorbushina A."/>
            <person name="Stielow B."/>
            <person name="Teixiera M."/>
            <person name="Abouelleil A."/>
            <person name="Chapman S.B."/>
            <person name="Priest M."/>
            <person name="Young S.K."/>
            <person name="Wortman J."/>
            <person name="Nusbaum C."/>
            <person name="Birren B."/>
        </authorList>
    </citation>
    <scope>NUCLEOTIDE SEQUENCE [LARGE SCALE GENOMIC DNA]</scope>
    <source>
        <strain evidence="1 2">CBS 650.93</strain>
    </source>
</reference>
<accession>A0A0D2IQ69</accession>